<evidence type="ECO:0000313" key="4">
    <source>
        <dbReference type="Proteomes" id="UP000593567"/>
    </source>
</evidence>
<dbReference type="Proteomes" id="UP000593567">
    <property type="component" value="Unassembled WGS sequence"/>
</dbReference>
<evidence type="ECO:0000313" key="3">
    <source>
        <dbReference type="EMBL" id="KAF6026572.1"/>
    </source>
</evidence>
<dbReference type="OrthoDB" id="10036177at2759"/>
<organism evidence="3 4">
    <name type="scientific">Bugula neritina</name>
    <name type="common">Brown bryozoan</name>
    <name type="synonym">Sertularia neritina</name>
    <dbReference type="NCBI Taxonomy" id="10212"/>
    <lineage>
        <taxon>Eukaryota</taxon>
        <taxon>Metazoa</taxon>
        <taxon>Spiralia</taxon>
        <taxon>Lophotrochozoa</taxon>
        <taxon>Bryozoa</taxon>
        <taxon>Gymnolaemata</taxon>
        <taxon>Cheilostomatida</taxon>
        <taxon>Flustrina</taxon>
        <taxon>Buguloidea</taxon>
        <taxon>Bugulidae</taxon>
        <taxon>Bugula</taxon>
    </lineage>
</organism>
<protein>
    <submittedName>
        <fullName evidence="3">FAM122B</fullName>
    </submittedName>
</protein>
<feature type="region of interest" description="Disordered" evidence="2">
    <location>
        <begin position="123"/>
        <end position="152"/>
    </location>
</feature>
<feature type="compositionally biased region" description="Polar residues" evidence="2">
    <location>
        <begin position="285"/>
        <end position="321"/>
    </location>
</feature>
<feature type="compositionally biased region" description="Basic and acidic residues" evidence="2">
    <location>
        <begin position="123"/>
        <end position="151"/>
    </location>
</feature>
<reference evidence="3" key="1">
    <citation type="submission" date="2020-06" db="EMBL/GenBank/DDBJ databases">
        <title>Draft genome of Bugula neritina, a colonial animal packing powerful symbionts and potential medicines.</title>
        <authorList>
            <person name="Rayko M."/>
        </authorList>
    </citation>
    <scope>NUCLEOTIDE SEQUENCE [LARGE SCALE GENOMIC DNA]</scope>
    <source>
        <strain evidence="3">Kwan_BN1</strain>
    </source>
</reference>
<gene>
    <name evidence="3" type="ORF">EB796_015124</name>
</gene>
<comment type="caution">
    <text evidence="3">The sequence shown here is derived from an EMBL/GenBank/DDBJ whole genome shotgun (WGS) entry which is preliminary data.</text>
</comment>
<sequence>MINLIAGSEEPPPLSNTTRNHTLDDTDKPTNKSLSLNAVRLFERSPSQSGFRPVDTKLRVRHYSTSSLVTPNTSNHITTPIKVPSRVHQIKHDEEIETNAHREIKHERRLQTSMQMSQSWDEHFTIGDTPRDDTSKDDSNKMDSNKDRPRSLSESLHIFTSGFPVASSPSPTRVGRIAMKETMFLTLNASTSDLHHNFNFTPSPSPSPTRRVARRSLSPIVTLKPSALTAITHKRKLDSDTESGFSQPKRIFTGSSGSLLSPASLQLSSQSNHLVQQLHSNNQMRNSVDMPSQRPQLHSSMSTGSFDDSVSDHSSTGTVNHTAPPICPSLPSSIGGFSPLTALDTYSTTTTDSESDMFDSTPNSNNNNSSSNSTSRTVESESIPSSCSSSASSISR</sequence>
<keyword evidence="4" id="KW-1185">Reference proteome</keyword>
<feature type="region of interest" description="Disordered" evidence="2">
    <location>
        <begin position="1"/>
        <end position="32"/>
    </location>
</feature>
<feature type="region of interest" description="Disordered" evidence="2">
    <location>
        <begin position="285"/>
        <end position="333"/>
    </location>
</feature>
<evidence type="ECO:0000256" key="2">
    <source>
        <dbReference type="SAM" id="MobiDB-lite"/>
    </source>
</evidence>
<dbReference type="GO" id="GO:0004865">
    <property type="term" value="F:protein serine/threonine phosphatase inhibitor activity"/>
    <property type="evidence" value="ECO:0007669"/>
    <property type="project" value="InterPro"/>
</dbReference>
<dbReference type="EMBL" id="VXIV02002248">
    <property type="protein sequence ID" value="KAF6026572.1"/>
    <property type="molecule type" value="Genomic_DNA"/>
</dbReference>
<dbReference type="InterPro" id="IPR026716">
    <property type="entry name" value="PBIR1/2/3"/>
</dbReference>
<proteinExistence type="inferred from homology"/>
<evidence type="ECO:0000256" key="1">
    <source>
        <dbReference type="ARBA" id="ARBA00006725"/>
    </source>
</evidence>
<feature type="compositionally biased region" description="Basic and acidic residues" evidence="2">
    <location>
        <begin position="21"/>
        <end position="30"/>
    </location>
</feature>
<dbReference type="AlphaFoldDB" id="A0A7J7JJQ2"/>
<dbReference type="PANTHER" id="PTHR22227">
    <property type="entry name" value="FAMILY WITH SEQUENCE SIMILARITY 122B ISOFORM X1"/>
    <property type="match status" value="1"/>
</dbReference>
<dbReference type="PANTHER" id="PTHR22227:SF6">
    <property type="entry name" value="FAMILY WITH SEQUENCE SIMILARITY 122B ISOFORM X1"/>
    <property type="match status" value="1"/>
</dbReference>
<name>A0A7J7JJQ2_BUGNE</name>
<accession>A0A7J7JJQ2</accession>
<comment type="similarity">
    <text evidence="1">Belongs to the FAM122 family.</text>
</comment>
<feature type="region of interest" description="Disordered" evidence="2">
    <location>
        <begin position="348"/>
        <end position="396"/>
    </location>
</feature>